<dbReference type="RefSeq" id="WP_012825475.1">
    <property type="nucleotide sequence ID" value="NC_013440.1"/>
</dbReference>
<dbReference type="PANTHER" id="PTHR45947">
    <property type="entry name" value="SULFOQUINOVOSYL TRANSFERASE SQD2"/>
    <property type="match status" value="1"/>
</dbReference>
<organism evidence="2 3">
    <name type="scientific">Haliangium ochraceum (strain DSM 14365 / JCM 11303 / SMP-2)</name>
    <dbReference type="NCBI Taxonomy" id="502025"/>
    <lineage>
        <taxon>Bacteria</taxon>
        <taxon>Pseudomonadati</taxon>
        <taxon>Myxococcota</taxon>
        <taxon>Polyangia</taxon>
        <taxon>Haliangiales</taxon>
        <taxon>Kofleriaceae</taxon>
        <taxon>Haliangium</taxon>
    </lineage>
</organism>
<dbReference type="Pfam" id="PF13439">
    <property type="entry name" value="Glyco_transf_4"/>
    <property type="match status" value="1"/>
</dbReference>
<accession>D0LHI6</accession>
<proteinExistence type="predicted"/>
<dbReference type="HOGENOM" id="CLU_009583_2_4_7"/>
<name>D0LHI6_HALO1</name>
<evidence type="ECO:0000313" key="3">
    <source>
        <dbReference type="Proteomes" id="UP000001880"/>
    </source>
</evidence>
<protein>
    <submittedName>
        <fullName evidence="2">Glycosyl transferase group 1</fullName>
    </submittedName>
</protein>
<dbReference type="CAZy" id="GT4">
    <property type="family name" value="Glycosyltransferase Family 4"/>
</dbReference>
<evidence type="ECO:0000259" key="1">
    <source>
        <dbReference type="Pfam" id="PF13439"/>
    </source>
</evidence>
<dbReference type="Pfam" id="PF13692">
    <property type="entry name" value="Glyco_trans_1_4"/>
    <property type="match status" value="1"/>
</dbReference>
<reference evidence="2 3" key="1">
    <citation type="journal article" date="2010" name="Stand. Genomic Sci.">
        <title>Complete genome sequence of Haliangium ochraceum type strain (SMP-2).</title>
        <authorList>
            <consortium name="US DOE Joint Genome Institute (JGI-PGF)"/>
            <person name="Ivanova N."/>
            <person name="Daum C."/>
            <person name="Lang E."/>
            <person name="Abt B."/>
            <person name="Kopitz M."/>
            <person name="Saunders E."/>
            <person name="Lapidus A."/>
            <person name="Lucas S."/>
            <person name="Glavina Del Rio T."/>
            <person name="Nolan M."/>
            <person name="Tice H."/>
            <person name="Copeland A."/>
            <person name="Cheng J.F."/>
            <person name="Chen F."/>
            <person name="Bruce D."/>
            <person name="Goodwin L."/>
            <person name="Pitluck S."/>
            <person name="Mavromatis K."/>
            <person name="Pati A."/>
            <person name="Mikhailova N."/>
            <person name="Chen A."/>
            <person name="Palaniappan K."/>
            <person name="Land M."/>
            <person name="Hauser L."/>
            <person name="Chang Y.J."/>
            <person name="Jeffries C.D."/>
            <person name="Detter J.C."/>
            <person name="Brettin T."/>
            <person name="Rohde M."/>
            <person name="Goker M."/>
            <person name="Bristow J."/>
            <person name="Markowitz V."/>
            <person name="Eisen J.A."/>
            <person name="Hugenholtz P."/>
            <person name="Kyrpides N.C."/>
            <person name="Klenk H.P."/>
        </authorList>
    </citation>
    <scope>NUCLEOTIDE SEQUENCE [LARGE SCALE GENOMIC DNA]</scope>
    <source>
        <strain evidence="3">DSM 14365 / CIP 107738 / JCM 11303 / AJ 13395 / SMP-2</strain>
    </source>
</reference>
<dbReference type="GO" id="GO:0016757">
    <property type="term" value="F:glycosyltransferase activity"/>
    <property type="evidence" value="ECO:0007669"/>
    <property type="project" value="TreeGrafter"/>
</dbReference>
<feature type="domain" description="Glycosyltransferase subfamily 4-like N-terminal" evidence="1">
    <location>
        <begin position="67"/>
        <end position="196"/>
    </location>
</feature>
<dbReference type="SUPFAM" id="SSF53756">
    <property type="entry name" value="UDP-Glycosyltransferase/glycogen phosphorylase"/>
    <property type="match status" value="1"/>
</dbReference>
<dbReference type="EMBL" id="CP001804">
    <property type="protein sequence ID" value="ACY12848.1"/>
    <property type="molecule type" value="Genomic_DNA"/>
</dbReference>
<evidence type="ECO:0000313" key="2">
    <source>
        <dbReference type="EMBL" id="ACY12848.1"/>
    </source>
</evidence>
<dbReference type="PANTHER" id="PTHR45947:SF15">
    <property type="entry name" value="TEICHURONIC ACID BIOSYNTHESIS GLYCOSYLTRANSFERASE TUAC-RELATED"/>
    <property type="match status" value="1"/>
</dbReference>
<dbReference type="OrthoDB" id="9806653at2"/>
<dbReference type="STRING" id="502025.Hoch_0207"/>
<dbReference type="InterPro" id="IPR050194">
    <property type="entry name" value="Glycosyltransferase_grp1"/>
</dbReference>
<dbReference type="CDD" id="cd03798">
    <property type="entry name" value="GT4_WlbH-like"/>
    <property type="match status" value="1"/>
</dbReference>
<gene>
    <name evidence="2" type="ordered locus">Hoch_0207</name>
</gene>
<dbReference type="KEGG" id="hoh:Hoch_0207"/>
<dbReference type="eggNOG" id="COG0438">
    <property type="taxonomic scope" value="Bacteria"/>
</dbReference>
<dbReference type="Gene3D" id="3.40.50.2000">
    <property type="entry name" value="Glycogen Phosphorylase B"/>
    <property type="match status" value="2"/>
</dbReference>
<sequence>MRVLALTTLFPNAARPLLSPYNRQQFAALSEYCEIEVLAAIPWFPGAGLMSRWTVSGRQSDVPPVEQIDGLQVRHPRNLYLPRMSGLSPVLFGASLLPTVMRYRGKVDLLLSAWAYPDGCASVALAQALGVPCVVKLHGSDVNVLSDQRVPRAYMQTLLPRAARIVAVSRALGRKVCELGVDPGRVAVVYNGVDPKLFYLREDRAEARAKLGLPAEGRIILYVGNVLETKGALDLAAAFEKMHRAHPEAHLVIVGNGAAKEACEAVAARVGPRMKLVGGQPLESICDWMAACDVLTLPSWNEGTPNVILEAYACGRRVVATDVGGIPDIVDDELLGEMVPVRDVDALAAALGRAVERDYEPADIAARGARGDWPTSAGHLYEVLRAALADTTGRSAGV</sequence>
<dbReference type="Proteomes" id="UP000001880">
    <property type="component" value="Chromosome"/>
</dbReference>
<keyword evidence="2" id="KW-0808">Transferase</keyword>
<dbReference type="InterPro" id="IPR028098">
    <property type="entry name" value="Glyco_trans_4-like_N"/>
</dbReference>
<keyword evidence="3" id="KW-1185">Reference proteome</keyword>
<dbReference type="AlphaFoldDB" id="D0LHI6"/>